<keyword evidence="1" id="KW-0732">Signal</keyword>
<dbReference type="RefSeq" id="WP_313764583.1">
    <property type="nucleotide sequence ID" value="NZ_BAAAVH010000071.1"/>
</dbReference>
<organism evidence="2 3">
    <name type="scientific">Kitasatospora aburaviensis</name>
    <dbReference type="NCBI Taxonomy" id="67265"/>
    <lineage>
        <taxon>Bacteria</taxon>
        <taxon>Bacillati</taxon>
        <taxon>Actinomycetota</taxon>
        <taxon>Actinomycetes</taxon>
        <taxon>Kitasatosporales</taxon>
        <taxon>Streptomycetaceae</taxon>
        <taxon>Kitasatospora</taxon>
    </lineage>
</organism>
<name>A0ABW1F4X3_9ACTN</name>
<accession>A0ABW1F4X3</accession>
<evidence type="ECO:0000256" key="1">
    <source>
        <dbReference type="SAM" id="SignalP"/>
    </source>
</evidence>
<proteinExistence type="predicted"/>
<keyword evidence="3" id="KW-1185">Reference proteome</keyword>
<dbReference type="PROSITE" id="PS51318">
    <property type="entry name" value="TAT"/>
    <property type="match status" value="1"/>
</dbReference>
<evidence type="ECO:0000313" key="3">
    <source>
        <dbReference type="Proteomes" id="UP001596067"/>
    </source>
</evidence>
<dbReference type="EMBL" id="JBHSOD010000056">
    <property type="protein sequence ID" value="MFC5889387.1"/>
    <property type="molecule type" value="Genomic_DNA"/>
</dbReference>
<evidence type="ECO:0000313" key="2">
    <source>
        <dbReference type="EMBL" id="MFC5889387.1"/>
    </source>
</evidence>
<dbReference type="Proteomes" id="UP001596067">
    <property type="component" value="Unassembled WGS sequence"/>
</dbReference>
<reference evidence="3" key="1">
    <citation type="journal article" date="2019" name="Int. J. Syst. Evol. Microbiol.">
        <title>The Global Catalogue of Microorganisms (GCM) 10K type strain sequencing project: providing services to taxonomists for standard genome sequencing and annotation.</title>
        <authorList>
            <consortium name="The Broad Institute Genomics Platform"/>
            <consortium name="The Broad Institute Genome Sequencing Center for Infectious Disease"/>
            <person name="Wu L."/>
            <person name="Ma J."/>
        </authorList>
    </citation>
    <scope>NUCLEOTIDE SEQUENCE [LARGE SCALE GENOMIC DNA]</scope>
    <source>
        <strain evidence="3">CGMCC 4.1469</strain>
    </source>
</reference>
<sequence length="338" mass="36856">METTPARISRRGLLAGAAGTAGAAALATAAGTTRAAAATAVPAAAPHALKLPHQIEAEALVDNLRLLPWEFEANRYKAKNTPLESLNSRVQWGAPGHPEDFYNLSQCSSFLSLVLERAYGTAPTRPAAALPWSAYSYGWANEQYFRDNFYFDKADTKDFPNAQEYRTAFARKDVSGADPLPHFEPVTKPVNLRPGDLVAFEYDDDSDALYTGHIVMIRERKGVWADPDVDRLVGPDVVPHVFEIIDCTSGPHGGPNLGGAATELYRAFPDTRFEEVLATTGQSTFVKHNGVGYGHMVFYADAATKLFAGYRWSVTSRTAHAAKDRPIAAGRVWLKDNL</sequence>
<feature type="chain" id="PRO_5047186237" description="Secreted protein" evidence="1">
    <location>
        <begin position="24"/>
        <end position="338"/>
    </location>
</feature>
<evidence type="ECO:0008006" key="4">
    <source>
        <dbReference type="Google" id="ProtNLM"/>
    </source>
</evidence>
<feature type="signal peptide" evidence="1">
    <location>
        <begin position="1"/>
        <end position="23"/>
    </location>
</feature>
<dbReference type="InterPro" id="IPR006311">
    <property type="entry name" value="TAT_signal"/>
</dbReference>
<comment type="caution">
    <text evidence="2">The sequence shown here is derived from an EMBL/GenBank/DDBJ whole genome shotgun (WGS) entry which is preliminary data.</text>
</comment>
<protein>
    <recommendedName>
        <fullName evidence="4">Secreted protein</fullName>
    </recommendedName>
</protein>
<gene>
    <name evidence="2" type="ORF">ACFP0N_30915</name>
</gene>